<evidence type="ECO:0000256" key="3">
    <source>
        <dbReference type="ARBA" id="ARBA00022475"/>
    </source>
</evidence>
<organism evidence="9 10">
    <name type="scientific">Archangium gephyra</name>
    <dbReference type="NCBI Taxonomy" id="48"/>
    <lineage>
        <taxon>Bacteria</taxon>
        <taxon>Pseudomonadati</taxon>
        <taxon>Myxococcota</taxon>
        <taxon>Myxococcia</taxon>
        <taxon>Myxococcales</taxon>
        <taxon>Cystobacterineae</taxon>
        <taxon>Archangiaceae</taxon>
        <taxon>Archangium</taxon>
    </lineage>
</organism>
<name>A0A2W5SWM8_9BACT</name>
<keyword evidence="3" id="KW-1003">Cell membrane</keyword>
<evidence type="ECO:0000256" key="4">
    <source>
        <dbReference type="ARBA" id="ARBA00022692"/>
    </source>
</evidence>
<keyword evidence="5 7" id="KW-1133">Transmembrane helix</keyword>
<dbReference type="InterPro" id="IPR051125">
    <property type="entry name" value="ABC-4/HrtB_transporter"/>
</dbReference>
<protein>
    <recommendedName>
        <fullName evidence="8">ABC3 transporter permease C-terminal domain-containing protein</fullName>
    </recommendedName>
</protein>
<keyword evidence="6 7" id="KW-0472">Membrane</keyword>
<feature type="domain" description="ABC3 transporter permease C-terminal" evidence="8">
    <location>
        <begin position="277"/>
        <end position="386"/>
    </location>
</feature>
<dbReference type="EMBL" id="QFQP01000031">
    <property type="protein sequence ID" value="PZR07410.1"/>
    <property type="molecule type" value="Genomic_DNA"/>
</dbReference>
<evidence type="ECO:0000313" key="10">
    <source>
        <dbReference type="Proteomes" id="UP000249061"/>
    </source>
</evidence>
<feature type="transmembrane region" description="Helical" evidence="7">
    <location>
        <begin position="277"/>
        <end position="297"/>
    </location>
</feature>
<proteinExistence type="predicted"/>
<evidence type="ECO:0000256" key="7">
    <source>
        <dbReference type="SAM" id="Phobius"/>
    </source>
</evidence>
<dbReference type="PANTHER" id="PTHR43738:SF1">
    <property type="entry name" value="HEMIN TRANSPORT SYSTEM PERMEASE PROTEIN HRTB-RELATED"/>
    <property type="match status" value="1"/>
</dbReference>
<comment type="caution">
    <text evidence="9">The sequence shown here is derived from an EMBL/GenBank/DDBJ whole genome shotgun (WGS) entry which is preliminary data.</text>
</comment>
<keyword evidence="2" id="KW-0813">Transport</keyword>
<reference evidence="9 10" key="1">
    <citation type="submission" date="2017-08" db="EMBL/GenBank/DDBJ databases">
        <title>Infants hospitalized years apart are colonized by the same room-sourced microbial strains.</title>
        <authorList>
            <person name="Brooks B."/>
            <person name="Olm M.R."/>
            <person name="Firek B.A."/>
            <person name="Baker R."/>
            <person name="Thomas B.C."/>
            <person name="Morowitz M.J."/>
            <person name="Banfield J.F."/>
        </authorList>
    </citation>
    <scope>NUCLEOTIDE SEQUENCE [LARGE SCALE GENOMIC DNA]</scope>
    <source>
        <strain evidence="9">S2_003_000_R2_14</strain>
    </source>
</reference>
<evidence type="ECO:0000256" key="2">
    <source>
        <dbReference type="ARBA" id="ARBA00022448"/>
    </source>
</evidence>
<evidence type="ECO:0000256" key="1">
    <source>
        <dbReference type="ARBA" id="ARBA00004651"/>
    </source>
</evidence>
<dbReference type="GO" id="GO:0005886">
    <property type="term" value="C:plasma membrane"/>
    <property type="evidence" value="ECO:0007669"/>
    <property type="project" value="UniProtKB-SubCell"/>
</dbReference>
<evidence type="ECO:0000259" key="8">
    <source>
        <dbReference type="Pfam" id="PF02687"/>
    </source>
</evidence>
<keyword evidence="4 7" id="KW-0812">Transmembrane</keyword>
<accession>A0A2W5SWM8</accession>
<gene>
    <name evidence="9" type="ORF">DI536_27540</name>
</gene>
<dbReference type="InterPro" id="IPR003838">
    <property type="entry name" value="ABC3_permease_C"/>
</dbReference>
<feature type="transmembrane region" description="Helical" evidence="7">
    <location>
        <begin position="35"/>
        <end position="61"/>
    </location>
</feature>
<evidence type="ECO:0000256" key="5">
    <source>
        <dbReference type="ARBA" id="ARBA00022989"/>
    </source>
</evidence>
<dbReference type="Pfam" id="PF02687">
    <property type="entry name" value="FtsX"/>
    <property type="match status" value="1"/>
</dbReference>
<feature type="transmembrane region" description="Helical" evidence="7">
    <location>
        <begin position="318"/>
        <end position="341"/>
    </location>
</feature>
<dbReference type="AlphaFoldDB" id="A0A2W5SWM8"/>
<comment type="subcellular location">
    <subcellularLocation>
        <location evidence="1">Cell membrane</location>
        <topology evidence="1">Multi-pass membrane protein</topology>
    </subcellularLocation>
</comment>
<feature type="transmembrane region" description="Helical" evidence="7">
    <location>
        <begin position="353"/>
        <end position="379"/>
    </location>
</feature>
<sequence>MTPAAAIRGRAGFFARWRTMGSIGIRMMFHDRLKLAGTLFGVVFAVVLGNFQVGTFLALLFKNRMFVENAQVDVWIAPPGTRQFQAGTPLTDEHLNRARATEDVAWAEPLLLQAAALKLPNGGSEPVSLVGTRAPRFAGGPWNLVAGSREALLQPNAVIFEDAEREKFGGLNQGSVRELSGHKVQVVGFTWGLLPFAPAYAFAEDTLAREIVRAPADKHTFVLVGVRPGVTATEVRARLQASMPDTLVMTRDEFQAATLKYILTGTQIGFSFGTSTLMGLLVGLITVALSMFSSVVDNMRQFGTLKAIGASMGDLARLLFVQAVVYGVVGSVIGLGVMGAMVQGIRNASLTPILPGAAVGITVALMAGVCVFASVLALLRLRQLEPAMVFR</sequence>
<evidence type="ECO:0000256" key="6">
    <source>
        <dbReference type="ARBA" id="ARBA00023136"/>
    </source>
</evidence>
<dbReference type="Proteomes" id="UP000249061">
    <property type="component" value="Unassembled WGS sequence"/>
</dbReference>
<evidence type="ECO:0000313" key="9">
    <source>
        <dbReference type="EMBL" id="PZR07410.1"/>
    </source>
</evidence>
<dbReference type="PANTHER" id="PTHR43738">
    <property type="entry name" value="ABC TRANSPORTER, MEMBRANE PROTEIN"/>
    <property type="match status" value="1"/>
</dbReference>